<dbReference type="PANTHER" id="PTHR13136">
    <property type="entry name" value="TESTIS DEVELOPMENT PROTEIN PRTD"/>
    <property type="match status" value="1"/>
</dbReference>
<dbReference type="InterPro" id="IPR046879">
    <property type="entry name" value="KANL3/Tex30_Abhydrolase"/>
</dbReference>
<dbReference type="Pfam" id="PF20408">
    <property type="entry name" value="Abhydrolase_11"/>
    <property type="match status" value="1"/>
</dbReference>
<evidence type="ECO:0000259" key="1">
    <source>
        <dbReference type="Pfam" id="PF20408"/>
    </source>
</evidence>
<dbReference type="PANTHER" id="PTHR13136:SF11">
    <property type="entry name" value="TESTIS-EXPRESSED PROTEIN 30"/>
    <property type="match status" value="1"/>
</dbReference>
<dbReference type="Gene3D" id="3.40.50.1820">
    <property type="entry name" value="alpha/beta hydrolase"/>
    <property type="match status" value="1"/>
</dbReference>
<dbReference type="InterPro" id="IPR029058">
    <property type="entry name" value="AB_hydrolase_fold"/>
</dbReference>
<dbReference type="RefSeq" id="WP_237382813.1">
    <property type="nucleotide sequence ID" value="NZ_CP071793.1"/>
</dbReference>
<protein>
    <recommendedName>
        <fullName evidence="1">KANL3/Tex30 alpha/beta hydrolase-like domain-containing protein</fullName>
    </recommendedName>
</protein>
<organism evidence="2 3">
    <name type="scientific">Sulfidibacter corallicola</name>
    <dbReference type="NCBI Taxonomy" id="2818388"/>
    <lineage>
        <taxon>Bacteria</taxon>
        <taxon>Pseudomonadati</taxon>
        <taxon>Acidobacteriota</taxon>
        <taxon>Holophagae</taxon>
        <taxon>Acanthopleuribacterales</taxon>
        <taxon>Acanthopleuribacteraceae</taxon>
        <taxon>Sulfidibacter</taxon>
    </lineage>
</organism>
<proteinExistence type="predicted"/>
<accession>A0A8A4TT53</accession>
<reference evidence="2" key="1">
    <citation type="submission" date="2021-03" db="EMBL/GenBank/DDBJ databases">
        <title>Acanthopleuribacteraceae sp. M133.</title>
        <authorList>
            <person name="Wang G."/>
        </authorList>
    </citation>
    <scope>NUCLEOTIDE SEQUENCE</scope>
    <source>
        <strain evidence="2">M133</strain>
    </source>
</reference>
<sequence length="209" mass="22955">MFRDDWLIDGPGETPVTLVLAHGAGAPMDSPFMNVIAEGVARSGFRVVRFEFPYMARRRTEGVKGPPNREPVLLDAWREVFAAVRTTGPTVIGGKSLGGRMASKIADEVGAAGLVCLGYPFHPPGKPERLRTEHLRDLQTPTLIVQGTRDPFGTESEVGAYQLSPEIRVFWSGDGDHSLKPRVRSGRTEPQNLSEAVEEICGFMRELRV</sequence>
<dbReference type="EMBL" id="CP071793">
    <property type="protein sequence ID" value="QTD52710.1"/>
    <property type="molecule type" value="Genomic_DNA"/>
</dbReference>
<dbReference type="SUPFAM" id="SSF53474">
    <property type="entry name" value="alpha/beta-Hydrolases"/>
    <property type="match status" value="1"/>
</dbReference>
<keyword evidence="3" id="KW-1185">Reference proteome</keyword>
<dbReference type="AlphaFoldDB" id="A0A8A4TT53"/>
<name>A0A8A4TT53_SULCO</name>
<dbReference type="InterPro" id="IPR026555">
    <property type="entry name" value="NSL3/Tex30"/>
</dbReference>
<evidence type="ECO:0000313" key="3">
    <source>
        <dbReference type="Proteomes" id="UP000663929"/>
    </source>
</evidence>
<dbReference type="KEGG" id="scor:J3U87_09560"/>
<dbReference type="Proteomes" id="UP000663929">
    <property type="component" value="Chromosome"/>
</dbReference>
<gene>
    <name evidence="2" type="ORF">J3U87_09560</name>
</gene>
<feature type="domain" description="KANL3/Tex30 alpha/beta hydrolase-like" evidence="1">
    <location>
        <begin position="16"/>
        <end position="204"/>
    </location>
</feature>
<evidence type="ECO:0000313" key="2">
    <source>
        <dbReference type="EMBL" id="QTD52710.1"/>
    </source>
</evidence>